<dbReference type="InterPro" id="IPR002698">
    <property type="entry name" value="FTHF_cligase"/>
</dbReference>
<keyword evidence="6" id="KW-1185">Reference proteome</keyword>
<dbReference type="PANTHER" id="PTHR23407:SF1">
    <property type="entry name" value="5-FORMYLTETRAHYDROFOLATE CYCLO-LIGASE"/>
    <property type="match status" value="1"/>
</dbReference>
<dbReference type="RefSeq" id="WP_050752356.1">
    <property type="nucleotide sequence ID" value="NZ_GG770225.1"/>
</dbReference>
<reference evidence="5 6" key="1">
    <citation type="submission" date="2012-01" db="EMBL/GenBank/DDBJ databases">
        <title>The Genome Sequence of Scardovia inopinata F0304.</title>
        <authorList>
            <consortium name="The Broad Institute Genome Sequencing Platform"/>
            <person name="Earl A."/>
            <person name="Ward D."/>
            <person name="Feldgarden M."/>
            <person name="Gevers D."/>
            <person name="Izard J."/>
            <person name="Baranova O.V."/>
            <person name="Blanton J.M."/>
            <person name="Tanner A.C."/>
            <person name="Dewhirst F.E."/>
            <person name="Young S.K."/>
            <person name="Zeng Q."/>
            <person name="Gargeya S."/>
            <person name="Fitzgerald M."/>
            <person name="Haas B."/>
            <person name="Abouelleil A."/>
            <person name="Alvarado L."/>
            <person name="Arachchi H.M."/>
            <person name="Berlin A."/>
            <person name="Chapman S.B."/>
            <person name="Gearin G."/>
            <person name="Goldberg J."/>
            <person name="Griggs A."/>
            <person name="Gujja S."/>
            <person name="Hansen M."/>
            <person name="Heiman D."/>
            <person name="Howarth C."/>
            <person name="Larimer J."/>
            <person name="Lui A."/>
            <person name="MacDonald P.J."/>
            <person name="McCowen C."/>
            <person name="Montmayeur A."/>
            <person name="Murphy C."/>
            <person name="Neiman D."/>
            <person name="Pearson M."/>
            <person name="Priest M."/>
            <person name="Roberts A."/>
            <person name="Saif S."/>
            <person name="Shea T."/>
            <person name="Sisk P."/>
            <person name="Stolte C."/>
            <person name="Sykes S."/>
            <person name="Wortman J."/>
            <person name="Nusbaum C."/>
            <person name="Birren B."/>
        </authorList>
    </citation>
    <scope>NUCLEOTIDE SEQUENCE [LARGE SCALE GENOMIC DNA]</scope>
    <source>
        <strain evidence="5 6">F0304</strain>
    </source>
</reference>
<dbReference type="HOGENOM" id="CLU_066245_1_0_11"/>
<dbReference type="AlphaFoldDB" id="W5II98"/>
<protein>
    <submittedName>
        <fullName evidence="5">5-formyltetrahydrofolate cyclo-ligase</fullName>
    </submittedName>
</protein>
<dbReference type="InterPro" id="IPR024185">
    <property type="entry name" value="FTHF_cligase-like_sf"/>
</dbReference>
<proteinExistence type="inferred from homology"/>
<keyword evidence="5" id="KW-0436">Ligase</keyword>
<evidence type="ECO:0000256" key="1">
    <source>
        <dbReference type="ARBA" id="ARBA00010638"/>
    </source>
</evidence>
<dbReference type="eggNOG" id="COG0212">
    <property type="taxonomic scope" value="Bacteria"/>
</dbReference>
<accession>W5II98</accession>
<dbReference type="PANTHER" id="PTHR23407">
    <property type="entry name" value="ATPASE INHIBITOR/5-FORMYLTETRAHYDROFOLATE CYCLO-LIGASE"/>
    <property type="match status" value="1"/>
</dbReference>
<evidence type="ECO:0000256" key="3">
    <source>
        <dbReference type="ARBA" id="ARBA00022840"/>
    </source>
</evidence>
<gene>
    <name evidence="5" type="ORF">HMPREF9020_00343</name>
</gene>
<dbReference type="Proteomes" id="UP000005777">
    <property type="component" value="Unassembled WGS sequence"/>
</dbReference>
<dbReference type="SUPFAM" id="SSF100950">
    <property type="entry name" value="NagB/RpiA/CoA transferase-like"/>
    <property type="match status" value="1"/>
</dbReference>
<evidence type="ECO:0000256" key="2">
    <source>
        <dbReference type="ARBA" id="ARBA00022741"/>
    </source>
</evidence>
<evidence type="ECO:0000313" key="5">
    <source>
        <dbReference type="EMBL" id="EFG26716.2"/>
    </source>
</evidence>
<feature type="binding site" evidence="4">
    <location>
        <position position="93"/>
    </location>
    <ligand>
        <name>substrate</name>
    </ligand>
</feature>
<feature type="binding site" evidence="4">
    <location>
        <begin position="179"/>
        <end position="187"/>
    </location>
    <ligand>
        <name>ATP</name>
        <dbReference type="ChEBI" id="CHEBI:30616"/>
    </ligand>
</feature>
<name>W5II98_SCAIO</name>
<dbReference type="Pfam" id="PF01812">
    <property type="entry name" value="5-FTHF_cyc-lig"/>
    <property type="match status" value="1"/>
</dbReference>
<comment type="similarity">
    <text evidence="1">Belongs to the 5-formyltetrahydrofolate cyclo-ligase family.</text>
</comment>
<feature type="binding site" evidence="4">
    <location>
        <position position="98"/>
    </location>
    <ligand>
        <name>substrate</name>
    </ligand>
</feature>
<comment type="caution">
    <text evidence="5">The sequence shown here is derived from an EMBL/GenBank/DDBJ whole genome shotgun (WGS) entry which is preliminary data.</text>
</comment>
<keyword evidence="2 4" id="KW-0547">Nucleotide-binding</keyword>
<organism evidence="5 6">
    <name type="scientific">Scardovia inopinata F0304</name>
    <dbReference type="NCBI Taxonomy" id="641146"/>
    <lineage>
        <taxon>Bacteria</taxon>
        <taxon>Bacillati</taxon>
        <taxon>Actinomycetota</taxon>
        <taxon>Actinomycetes</taxon>
        <taxon>Bifidobacteriales</taxon>
        <taxon>Bifidobacteriaceae</taxon>
        <taxon>Scardovia</taxon>
    </lineage>
</organism>
<dbReference type="EMBL" id="ADCX01000002">
    <property type="protein sequence ID" value="EFG26716.2"/>
    <property type="molecule type" value="Genomic_DNA"/>
</dbReference>
<keyword evidence="3 4" id="KW-0067">ATP-binding</keyword>
<dbReference type="GO" id="GO:0030272">
    <property type="term" value="F:5-formyltetrahydrofolate cyclo-ligase activity"/>
    <property type="evidence" value="ECO:0007669"/>
    <property type="project" value="TreeGrafter"/>
</dbReference>
<dbReference type="Gene3D" id="3.40.50.10420">
    <property type="entry name" value="NagB/RpiA/CoA transferase-like"/>
    <property type="match status" value="1"/>
</dbReference>
<dbReference type="GO" id="GO:0005524">
    <property type="term" value="F:ATP binding"/>
    <property type="evidence" value="ECO:0007669"/>
    <property type="project" value="UniProtKB-KW"/>
</dbReference>
<dbReference type="GO" id="GO:0009396">
    <property type="term" value="P:folic acid-containing compound biosynthetic process"/>
    <property type="evidence" value="ECO:0007669"/>
    <property type="project" value="TreeGrafter"/>
</dbReference>
<dbReference type="GO" id="GO:0035999">
    <property type="term" value="P:tetrahydrofolate interconversion"/>
    <property type="evidence" value="ECO:0007669"/>
    <property type="project" value="TreeGrafter"/>
</dbReference>
<dbReference type="InterPro" id="IPR037171">
    <property type="entry name" value="NagB/RpiA_transferase-like"/>
</dbReference>
<evidence type="ECO:0000256" key="4">
    <source>
        <dbReference type="PIRSR" id="PIRSR006806-1"/>
    </source>
</evidence>
<evidence type="ECO:0000313" key="6">
    <source>
        <dbReference type="Proteomes" id="UP000005777"/>
    </source>
</evidence>
<sequence length="249" mass="27385">MTSKSDGITFATKKDVRLWASHRRESVNRQDCWRAGQKLALTVQNSICSKADPDSLPFTLLQQSQRRKPKLQEQTKLYCQKKSTHHLTVAGFLPMPGEIDLRPAMDLFLRLGASVIVPRLGKDGRGLAWGAYAEGEIIHRSTLSHLPDDPSGGILSAQKLSQADLIFVPSFAIDQAGYRIGRGAGWYDRALTYASPSAILAGVVWPEEFLGKGESLPQSIPQSIPHDSWDIALTAALLPDKWVWLGSGI</sequence>